<sequence>MDLITTRFLLSVQASVIVVCSLEESLELSSLRQSQILCNFLRLIIEIAASILRIPIRLLVCLRVCKASALEDFNTLARHVSAVLDLRTKDESSLLVQASLDEDDLIKHDEHMLRMQKRLARALDDVSRLRRDNVALSSRLNDIQAERATILCAVQELARPAKHTVDAECQCPSPECTPPVERPLGPNESHEALSSVRGRFDRLEQEFRAQQARCSNLEHELRQLKDDYQRLNEDLVRSQTAHQGTKDQLQALIQSCRIYQRTMQHAEAHRLKIIRSLTVALVIVLGFTRHLAVRLGRSMRGQFRVLSRWRIVSSQKVAARRELIKVMNMNQDLRRRLQIQINRRQHYEKWHAEFHKSVKARESAAKKFKVYHQYVTARYSSTVTRLLVGLLILWRLSLLLTQQLAEARVLARALEESAVAHEHFVAQKERSELRIRVMRLEQKIIAMESVDAAYLRILFEQTKPCDSKADRHEQLLLVSTQ</sequence>
<accession>A0ACC1SFB3</accession>
<organism evidence="1 2">
    <name type="scientific">Phlebia brevispora</name>
    <dbReference type="NCBI Taxonomy" id="194682"/>
    <lineage>
        <taxon>Eukaryota</taxon>
        <taxon>Fungi</taxon>
        <taxon>Dikarya</taxon>
        <taxon>Basidiomycota</taxon>
        <taxon>Agaricomycotina</taxon>
        <taxon>Agaricomycetes</taxon>
        <taxon>Polyporales</taxon>
        <taxon>Meruliaceae</taxon>
        <taxon>Phlebia</taxon>
    </lineage>
</organism>
<reference evidence="1" key="1">
    <citation type="submission" date="2022-07" db="EMBL/GenBank/DDBJ databases">
        <title>Genome Sequence of Phlebia brevispora.</title>
        <authorList>
            <person name="Buettner E."/>
        </authorList>
    </citation>
    <scope>NUCLEOTIDE SEQUENCE</scope>
    <source>
        <strain evidence="1">MPL23</strain>
    </source>
</reference>
<name>A0ACC1SFB3_9APHY</name>
<protein>
    <submittedName>
        <fullName evidence="1">Uncharacterized protein</fullName>
    </submittedName>
</protein>
<dbReference type="Proteomes" id="UP001148662">
    <property type="component" value="Unassembled WGS sequence"/>
</dbReference>
<evidence type="ECO:0000313" key="2">
    <source>
        <dbReference type="Proteomes" id="UP001148662"/>
    </source>
</evidence>
<dbReference type="EMBL" id="JANHOG010001349">
    <property type="protein sequence ID" value="KAJ3538552.1"/>
    <property type="molecule type" value="Genomic_DNA"/>
</dbReference>
<comment type="caution">
    <text evidence="1">The sequence shown here is derived from an EMBL/GenBank/DDBJ whole genome shotgun (WGS) entry which is preliminary data.</text>
</comment>
<evidence type="ECO:0000313" key="1">
    <source>
        <dbReference type="EMBL" id="KAJ3538552.1"/>
    </source>
</evidence>
<keyword evidence="2" id="KW-1185">Reference proteome</keyword>
<gene>
    <name evidence="1" type="ORF">NM688_g6503</name>
</gene>
<proteinExistence type="predicted"/>